<dbReference type="EMBL" id="JABFAF010276712">
    <property type="protein sequence ID" value="MBA0879985.1"/>
    <property type="molecule type" value="Genomic_DNA"/>
</dbReference>
<dbReference type="Proteomes" id="UP000593576">
    <property type="component" value="Unassembled WGS sequence"/>
</dbReference>
<comment type="caution">
    <text evidence="2">The sequence shown here is derived from an EMBL/GenBank/DDBJ whole genome shotgun (WGS) entry which is preliminary data.</text>
</comment>
<gene>
    <name evidence="2" type="ORF">Goshw_016124</name>
</gene>
<reference evidence="2 3" key="1">
    <citation type="journal article" date="2019" name="Genome Biol. Evol.">
        <title>Insights into the evolution of the New World diploid cottons (Gossypium, subgenus Houzingenia) based on genome sequencing.</title>
        <authorList>
            <person name="Grover C.E."/>
            <person name="Arick M.A. 2nd"/>
            <person name="Thrash A."/>
            <person name="Conover J.L."/>
            <person name="Sanders W.S."/>
            <person name="Peterson D.G."/>
            <person name="Frelichowski J.E."/>
            <person name="Scheffler J.A."/>
            <person name="Scheffler B.E."/>
            <person name="Wendel J.F."/>
        </authorList>
    </citation>
    <scope>NUCLEOTIDE SEQUENCE [LARGE SCALE GENOMIC DNA]</scope>
    <source>
        <strain evidence="2">1</strain>
        <tissue evidence="2">Leaf</tissue>
    </source>
</reference>
<organism evidence="2 3">
    <name type="scientific">Gossypium schwendimanii</name>
    <name type="common">Cotton</name>
    <dbReference type="NCBI Taxonomy" id="34291"/>
    <lineage>
        <taxon>Eukaryota</taxon>
        <taxon>Viridiplantae</taxon>
        <taxon>Streptophyta</taxon>
        <taxon>Embryophyta</taxon>
        <taxon>Tracheophyta</taxon>
        <taxon>Spermatophyta</taxon>
        <taxon>Magnoliopsida</taxon>
        <taxon>eudicotyledons</taxon>
        <taxon>Gunneridae</taxon>
        <taxon>Pentapetalae</taxon>
        <taxon>rosids</taxon>
        <taxon>malvids</taxon>
        <taxon>Malvales</taxon>
        <taxon>Malvaceae</taxon>
        <taxon>Malvoideae</taxon>
        <taxon>Gossypium</taxon>
    </lineage>
</organism>
<protein>
    <submittedName>
        <fullName evidence="2">Uncharacterized protein</fullName>
    </submittedName>
</protein>
<evidence type="ECO:0000313" key="2">
    <source>
        <dbReference type="EMBL" id="MBA0879985.1"/>
    </source>
</evidence>
<name>A0A7J9N9I9_GOSSC</name>
<feature type="compositionally biased region" description="Basic and acidic residues" evidence="1">
    <location>
        <begin position="1"/>
        <end position="11"/>
    </location>
</feature>
<accession>A0A7J9N9I9</accession>
<dbReference type="OrthoDB" id="1430424at2759"/>
<evidence type="ECO:0000313" key="3">
    <source>
        <dbReference type="Proteomes" id="UP000593576"/>
    </source>
</evidence>
<sequence length="29" mass="3499">MEKGFLNKVEDNTTYEYGQREHNKRRAIA</sequence>
<keyword evidence="3" id="KW-1185">Reference proteome</keyword>
<evidence type="ECO:0000256" key="1">
    <source>
        <dbReference type="SAM" id="MobiDB-lite"/>
    </source>
</evidence>
<proteinExistence type="predicted"/>
<dbReference type="AlphaFoldDB" id="A0A7J9N9I9"/>
<feature type="region of interest" description="Disordered" evidence="1">
    <location>
        <begin position="1"/>
        <end position="29"/>
    </location>
</feature>